<evidence type="ECO:0000256" key="1">
    <source>
        <dbReference type="SAM" id="MobiDB-lite"/>
    </source>
</evidence>
<feature type="transmembrane region" description="Helical" evidence="2">
    <location>
        <begin position="165"/>
        <end position="188"/>
    </location>
</feature>
<keyword evidence="2" id="KW-0812">Transmembrane</keyword>
<feature type="compositionally biased region" description="Polar residues" evidence="1">
    <location>
        <begin position="60"/>
        <end position="80"/>
    </location>
</feature>
<dbReference type="Proteomes" id="UP000249363">
    <property type="component" value="Unassembled WGS sequence"/>
</dbReference>
<evidence type="ECO:0000313" key="3">
    <source>
        <dbReference type="EMBL" id="RAO65228.1"/>
    </source>
</evidence>
<sequence length="206" mass="23195">MSFATASVLTVTKSSSENISVTPFENPSLVFLPGLFNLRRTYAWVELMTAQSYPHLDVPSTRTSRPSNLKSTSSASPVNCNMQQSNLSQLSFPGREPESPATLTNLTITNSIKSDVSLVKDPEFWRRFSVAIHQDEEQARQPERKKTESESWLARQRKKNHRSKVWGFLIALIIVLIACGAGIAIWLLSKNNWLRKETPHADHTQS</sequence>
<keyword evidence="2" id="KW-1133">Transmembrane helix</keyword>
<proteinExistence type="predicted"/>
<keyword evidence="4" id="KW-1185">Reference proteome</keyword>
<accession>A0A364KNU9</accession>
<comment type="caution">
    <text evidence="3">The sequence shown here is derived from an EMBL/GenBank/DDBJ whole genome shotgun (WGS) entry which is preliminary data.</text>
</comment>
<evidence type="ECO:0000256" key="2">
    <source>
        <dbReference type="SAM" id="Phobius"/>
    </source>
</evidence>
<dbReference type="OrthoDB" id="5353310at2759"/>
<organism evidence="3 4">
    <name type="scientific">Talaromyces amestolkiae</name>
    <dbReference type="NCBI Taxonomy" id="1196081"/>
    <lineage>
        <taxon>Eukaryota</taxon>
        <taxon>Fungi</taxon>
        <taxon>Dikarya</taxon>
        <taxon>Ascomycota</taxon>
        <taxon>Pezizomycotina</taxon>
        <taxon>Eurotiomycetes</taxon>
        <taxon>Eurotiomycetidae</taxon>
        <taxon>Eurotiales</taxon>
        <taxon>Trichocomaceae</taxon>
        <taxon>Talaromyces</taxon>
        <taxon>Talaromyces sect. Talaromyces</taxon>
    </lineage>
</organism>
<keyword evidence="2" id="KW-0472">Membrane</keyword>
<dbReference type="EMBL" id="MIKG01000001">
    <property type="protein sequence ID" value="RAO65228.1"/>
    <property type="molecule type" value="Genomic_DNA"/>
</dbReference>
<gene>
    <name evidence="3" type="ORF">BHQ10_001240</name>
</gene>
<dbReference type="GeneID" id="63790457"/>
<name>A0A364KNU9_TALAM</name>
<reference evidence="3 4" key="1">
    <citation type="journal article" date="2017" name="Biotechnol. Biofuels">
        <title>Differential beta-glucosidase expression as a function of carbon source availability in Talaromyces amestolkiae: a genomic and proteomic approach.</title>
        <authorList>
            <person name="de Eugenio L.I."/>
            <person name="Mendez-Liter J.A."/>
            <person name="Nieto-Dominguez M."/>
            <person name="Alonso L."/>
            <person name="Gil-Munoz J."/>
            <person name="Barriuso J."/>
            <person name="Prieto A."/>
            <person name="Martinez M.J."/>
        </authorList>
    </citation>
    <scope>NUCLEOTIDE SEQUENCE [LARGE SCALE GENOMIC DNA]</scope>
    <source>
        <strain evidence="3 4">CIB</strain>
    </source>
</reference>
<dbReference type="AlphaFoldDB" id="A0A364KNU9"/>
<protein>
    <submittedName>
        <fullName evidence="3">Uncharacterized protein</fullName>
    </submittedName>
</protein>
<evidence type="ECO:0000313" key="4">
    <source>
        <dbReference type="Proteomes" id="UP000249363"/>
    </source>
</evidence>
<dbReference type="RefSeq" id="XP_040729745.1">
    <property type="nucleotide sequence ID" value="XM_040873255.1"/>
</dbReference>
<feature type="region of interest" description="Disordered" evidence="1">
    <location>
        <begin position="58"/>
        <end position="80"/>
    </location>
</feature>